<dbReference type="PANTHER" id="PTHR46517">
    <property type="entry name" value="FRUCTOSE-2,6-BISPHOSPHATASE TIGAR"/>
    <property type="match status" value="1"/>
</dbReference>
<dbReference type="Proteomes" id="UP000177310">
    <property type="component" value="Unassembled WGS sequence"/>
</dbReference>
<dbReference type="PANTHER" id="PTHR46517:SF1">
    <property type="entry name" value="FRUCTOSE-2,6-BISPHOSPHATASE TIGAR"/>
    <property type="match status" value="1"/>
</dbReference>
<feature type="binding site" evidence="3">
    <location>
        <position position="91"/>
    </location>
    <ligand>
        <name>substrate</name>
    </ligand>
</feature>
<organism evidence="4 5">
    <name type="scientific">Candidatus Buchananbacteria bacterium RIFCSPHIGHO2_02_FULL_56_16</name>
    <dbReference type="NCBI Taxonomy" id="1797542"/>
    <lineage>
        <taxon>Bacteria</taxon>
        <taxon>Candidatus Buchananiibacteriota</taxon>
    </lineage>
</organism>
<dbReference type="STRING" id="1797542.A3J59_02830"/>
<evidence type="ECO:0000313" key="5">
    <source>
        <dbReference type="Proteomes" id="UP000177310"/>
    </source>
</evidence>
<dbReference type="InterPro" id="IPR029033">
    <property type="entry name" value="His_PPase_superfam"/>
</dbReference>
<reference evidence="4 5" key="1">
    <citation type="journal article" date="2016" name="Nat. Commun.">
        <title>Thousands of microbial genomes shed light on interconnected biogeochemical processes in an aquifer system.</title>
        <authorList>
            <person name="Anantharaman K."/>
            <person name="Brown C.T."/>
            <person name="Hug L.A."/>
            <person name="Sharon I."/>
            <person name="Castelle C.J."/>
            <person name="Probst A.J."/>
            <person name="Thomas B.C."/>
            <person name="Singh A."/>
            <person name="Wilkins M.J."/>
            <person name="Karaoz U."/>
            <person name="Brodie E.L."/>
            <person name="Williams K.H."/>
            <person name="Hubbard S.S."/>
            <person name="Banfield J.F."/>
        </authorList>
    </citation>
    <scope>NUCLEOTIDE SEQUENCE [LARGE SCALE GENOMIC DNA]</scope>
</reference>
<feature type="binding site" evidence="3">
    <location>
        <begin position="80"/>
        <end position="83"/>
    </location>
    <ligand>
        <name>substrate</name>
    </ligand>
</feature>
<dbReference type="AlphaFoldDB" id="A0A1G1YFX5"/>
<dbReference type="GO" id="GO:0005829">
    <property type="term" value="C:cytosol"/>
    <property type="evidence" value="ECO:0007669"/>
    <property type="project" value="TreeGrafter"/>
</dbReference>
<dbReference type="Gene3D" id="3.40.50.1240">
    <property type="entry name" value="Phosphoglycerate mutase-like"/>
    <property type="match status" value="1"/>
</dbReference>
<feature type="active site" description="Tele-phosphohistidine intermediate" evidence="2">
    <location>
        <position position="8"/>
    </location>
</feature>
<evidence type="ECO:0000256" key="1">
    <source>
        <dbReference type="ARBA" id="ARBA00022801"/>
    </source>
</evidence>
<dbReference type="GO" id="GO:0004331">
    <property type="term" value="F:fructose-2,6-bisphosphate 2-phosphatase activity"/>
    <property type="evidence" value="ECO:0007669"/>
    <property type="project" value="TreeGrafter"/>
</dbReference>
<evidence type="ECO:0000256" key="3">
    <source>
        <dbReference type="PIRSR" id="PIRSR613078-2"/>
    </source>
</evidence>
<dbReference type="InterPro" id="IPR013078">
    <property type="entry name" value="His_Pase_superF_clade-1"/>
</dbReference>
<dbReference type="CDD" id="cd07067">
    <property type="entry name" value="HP_PGM_like"/>
    <property type="match status" value="1"/>
</dbReference>
<proteinExistence type="predicted"/>
<dbReference type="SMART" id="SM00855">
    <property type="entry name" value="PGAM"/>
    <property type="match status" value="1"/>
</dbReference>
<evidence type="ECO:0000256" key="2">
    <source>
        <dbReference type="PIRSR" id="PIRSR613078-1"/>
    </source>
</evidence>
<dbReference type="GO" id="GO:0045820">
    <property type="term" value="P:negative regulation of glycolytic process"/>
    <property type="evidence" value="ECO:0007669"/>
    <property type="project" value="TreeGrafter"/>
</dbReference>
<gene>
    <name evidence="4" type="ORF">A3J59_02830</name>
</gene>
<dbReference type="SUPFAM" id="SSF53254">
    <property type="entry name" value="Phosphoglycerate mutase-like"/>
    <property type="match status" value="1"/>
</dbReference>
<name>A0A1G1YFX5_9BACT</name>
<evidence type="ECO:0000313" key="4">
    <source>
        <dbReference type="EMBL" id="OGY51189.1"/>
    </source>
</evidence>
<feature type="binding site" evidence="3">
    <location>
        <position position="57"/>
    </location>
    <ligand>
        <name>substrate</name>
    </ligand>
</feature>
<dbReference type="GO" id="GO:0043456">
    <property type="term" value="P:regulation of pentose-phosphate shunt"/>
    <property type="evidence" value="ECO:0007669"/>
    <property type="project" value="TreeGrafter"/>
</dbReference>
<protein>
    <recommendedName>
        <fullName evidence="6">Phosphoglycerate mutase</fullName>
    </recommendedName>
</protein>
<feature type="active site" description="Proton donor/acceptor" evidence="2">
    <location>
        <position position="80"/>
    </location>
</feature>
<comment type="caution">
    <text evidence="4">The sequence shown here is derived from an EMBL/GenBank/DDBJ whole genome shotgun (WGS) entry which is preliminary data.</text>
</comment>
<dbReference type="InterPro" id="IPR051695">
    <property type="entry name" value="Phosphoglycerate_Mutase"/>
</dbReference>
<dbReference type="Pfam" id="PF00300">
    <property type="entry name" value="His_Phos_1"/>
    <property type="match status" value="1"/>
</dbReference>
<dbReference type="EMBL" id="MHIL01000022">
    <property type="protein sequence ID" value="OGY51189.1"/>
    <property type="molecule type" value="Genomic_DNA"/>
</dbReference>
<keyword evidence="1" id="KW-0378">Hydrolase</keyword>
<dbReference type="PIRSF" id="PIRSF000709">
    <property type="entry name" value="6PFK_2-Ptase"/>
    <property type="match status" value="1"/>
</dbReference>
<accession>A0A1G1YFX5</accession>
<sequence>MKIYFTAHATTTDNEAGRSSGWNDAALSKLGKQQARALTGHLKNLRITAVYCSDLKRSYETAKIAFGSTLPIIADQRLREINYGDYNGKPKAEVDAIKLTHLRQPFPNGESYEQAVARVQAFYRKLKAQHPDATPLIIGHRATQFGLDMLVQGKTLEACVIEKFIWQPYWEYEF</sequence>
<evidence type="ECO:0008006" key="6">
    <source>
        <dbReference type="Google" id="ProtNLM"/>
    </source>
</evidence>